<dbReference type="InterPro" id="IPR027417">
    <property type="entry name" value="P-loop_NTPase"/>
</dbReference>
<evidence type="ECO:0000313" key="3">
    <source>
        <dbReference type="EMBL" id="CCO18521.1"/>
    </source>
</evidence>
<protein>
    <recommendedName>
        <fullName evidence="5">Sulfotransferase domain-containing protein</fullName>
    </recommendedName>
</protein>
<dbReference type="OrthoDB" id="498565at2759"/>
<sequence>MSSSSLPPSLLQRRHNTNGGLCGKSGGFVVGFFAFIAVLYYVNNAYQILFMNQRARLVFPSRVGEIFSSAAQNTTTSVKKSSSLLAMNVNEDYKMNPNDFAWVKRCTEAFLQRDEDGVSSSASSTEMTCELFSRTARENIGAFSSNRYFHAVSFLGGGDRGARNRRVQLKTFMPKYVYRDAMAKYTEKNVKEISKMSAIARRGILSERRSSFLRKRSADASAERRKKAKNARRLIVSSEKKSDDKNKKNKKEKLRRIIGTHHKTGTALMRDVFDSISREFEYNFFNLRVYEDYPYLQPGNLSSIIDEADVILDYHFSKPIPSYFINAEDWYSSDRRVRRFNKQQRECQSLASYYRGSYRIIHLIRDPRDALVSGVLYHMQNPEDESWLREIRVGDELFNSTSSSSYVQSIRRLKNPVDALAAELKIADDELRMLGLAAQDCEIDIRAMNVRLESFFDELDDILRFLEFPEEDIEEMVRVANLHNAKTWEKNETEHHVHFTSENPDRHKYIEAMYEEGFVNKTVSYLRYALGYTNNASSDAFPTFANER</sequence>
<dbReference type="RefSeq" id="XP_007510176.1">
    <property type="nucleotide sequence ID" value="XM_007510114.1"/>
</dbReference>
<evidence type="ECO:0000313" key="4">
    <source>
        <dbReference type="Proteomes" id="UP000198341"/>
    </source>
</evidence>
<feature type="region of interest" description="Disordered" evidence="1">
    <location>
        <begin position="216"/>
        <end position="253"/>
    </location>
</feature>
<dbReference type="eggNOG" id="ENOG502T0Y4">
    <property type="taxonomic scope" value="Eukaryota"/>
</dbReference>
<organism evidence="3 4">
    <name type="scientific">Bathycoccus prasinos</name>
    <dbReference type="NCBI Taxonomy" id="41875"/>
    <lineage>
        <taxon>Eukaryota</taxon>
        <taxon>Viridiplantae</taxon>
        <taxon>Chlorophyta</taxon>
        <taxon>Mamiellophyceae</taxon>
        <taxon>Mamiellales</taxon>
        <taxon>Bathycoccaceae</taxon>
        <taxon>Bathycoccus</taxon>
    </lineage>
</organism>
<feature type="transmembrane region" description="Helical" evidence="2">
    <location>
        <begin position="21"/>
        <end position="42"/>
    </location>
</feature>
<keyword evidence="2" id="KW-0812">Transmembrane</keyword>
<dbReference type="KEGG" id="bpg:Bathy11g00980"/>
<dbReference type="EMBL" id="FO082268">
    <property type="protein sequence ID" value="CCO18521.1"/>
    <property type="molecule type" value="Genomic_DNA"/>
</dbReference>
<evidence type="ECO:0000256" key="2">
    <source>
        <dbReference type="SAM" id="Phobius"/>
    </source>
</evidence>
<dbReference type="GeneID" id="19012778"/>
<name>K8EKG6_9CHLO</name>
<keyword evidence="2" id="KW-1133">Transmembrane helix</keyword>
<keyword evidence="4" id="KW-1185">Reference proteome</keyword>
<evidence type="ECO:0000256" key="1">
    <source>
        <dbReference type="SAM" id="MobiDB-lite"/>
    </source>
</evidence>
<keyword evidence="2" id="KW-0472">Membrane</keyword>
<reference evidence="3 4" key="1">
    <citation type="submission" date="2011-10" db="EMBL/GenBank/DDBJ databases">
        <authorList>
            <person name="Genoscope - CEA"/>
        </authorList>
    </citation>
    <scope>NUCLEOTIDE SEQUENCE [LARGE SCALE GENOMIC DNA]</scope>
    <source>
        <strain evidence="3 4">RCC 1105</strain>
    </source>
</reference>
<dbReference type="Gene3D" id="3.40.50.300">
    <property type="entry name" value="P-loop containing nucleotide triphosphate hydrolases"/>
    <property type="match status" value="1"/>
</dbReference>
<evidence type="ECO:0008006" key="5">
    <source>
        <dbReference type="Google" id="ProtNLM"/>
    </source>
</evidence>
<dbReference type="Proteomes" id="UP000198341">
    <property type="component" value="Chromosome 11"/>
</dbReference>
<gene>
    <name evidence="3" type="ordered locus">Bathy11g00980</name>
</gene>
<accession>K8EKG6</accession>
<proteinExistence type="predicted"/>
<dbReference type="AlphaFoldDB" id="K8EKG6"/>
<dbReference type="SUPFAM" id="SSF52540">
    <property type="entry name" value="P-loop containing nucleoside triphosphate hydrolases"/>
    <property type="match status" value="1"/>
</dbReference>